<dbReference type="InterPro" id="IPR050238">
    <property type="entry name" value="DNA_Rep/Repair_Clamp_Loader"/>
</dbReference>
<dbReference type="InterPro" id="IPR008921">
    <property type="entry name" value="DNA_pol3_clamp-load_cplx_C"/>
</dbReference>
<keyword evidence="7" id="KW-0548">Nucleotidyltransferase</keyword>
<evidence type="ECO:0000256" key="8">
    <source>
        <dbReference type="ARBA" id="ARBA00049244"/>
    </source>
</evidence>
<evidence type="ECO:0000256" key="1">
    <source>
        <dbReference type="ARBA" id="ARBA00006360"/>
    </source>
</evidence>
<keyword evidence="7" id="KW-0239">DNA-directed DNA polymerase</keyword>
<dbReference type="InterPro" id="IPR045085">
    <property type="entry name" value="HLD_clamp_pol_III_gamma_tau"/>
</dbReference>
<dbReference type="GO" id="GO:0005524">
    <property type="term" value="F:ATP binding"/>
    <property type="evidence" value="ECO:0007669"/>
    <property type="project" value="UniProtKB-KW"/>
</dbReference>
<comment type="caution">
    <text evidence="11">The sequence shown here is derived from an EMBL/GenBank/DDBJ whole genome shotgun (WGS) entry which is preliminary data.</text>
</comment>
<evidence type="ECO:0000256" key="7">
    <source>
        <dbReference type="ARBA" id="ARBA00022932"/>
    </source>
</evidence>
<dbReference type="Pfam" id="PF20964">
    <property type="entry name" value="DnaX_C"/>
    <property type="match status" value="1"/>
</dbReference>
<dbReference type="AlphaFoldDB" id="A0A2R6Y200"/>
<dbReference type="GO" id="GO:0046872">
    <property type="term" value="F:metal ion binding"/>
    <property type="evidence" value="ECO:0007669"/>
    <property type="project" value="UniProtKB-KW"/>
</dbReference>
<evidence type="ECO:0000256" key="6">
    <source>
        <dbReference type="ARBA" id="ARBA00022840"/>
    </source>
</evidence>
<evidence type="ECO:0000256" key="3">
    <source>
        <dbReference type="ARBA" id="ARBA00022723"/>
    </source>
</evidence>
<evidence type="ECO:0000313" key="11">
    <source>
        <dbReference type="EMBL" id="PTQ56710.1"/>
    </source>
</evidence>
<dbReference type="EMBL" id="PEBX01000021">
    <property type="protein sequence ID" value="PTQ56710.1"/>
    <property type="molecule type" value="Genomic_DNA"/>
</dbReference>
<dbReference type="EC" id="2.7.7.7" evidence="2"/>
<dbReference type="InterPro" id="IPR003593">
    <property type="entry name" value="AAA+_ATPase"/>
</dbReference>
<dbReference type="Gene3D" id="3.30.300.180">
    <property type="match status" value="1"/>
</dbReference>
<dbReference type="InterPro" id="IPR048448">
    <property type="entry name" value="DnaX-like_C"/>
</dbReference>
<name>A0A2R6Y200_9BACL</name>
<feature type="compositionally biased region" description="Polar residues" evidence="9">
    <location>
        <begin position="377"/>
        <end position="392"/>
    </location>
</feature>
<dbReference type="PANTHER" id="PTHR11669">
    <property type="entry name" value="REPLICATION FACTOR C / DNA POLYMERASE III GAMMA-TAU SUBUNIT"/>
    <property type="match status" value="1"/>
</dbReference>
<dbReference type="NCBIfam" id="TIGR02397">
    <property type="entry name" value="dnaX_nterm"/>
    <property type="match status" value="1"/>
</dbReference>
<dbReference type="Gene3D" id="3.40.50.300">
    <property type="entry name" value="P-loop containing nucleotide triphosphate hydrolases"/>
    <property type="match status" value="1"/>
</dbReference>
<dbReference type="Pfam" id="PF13177">
    <property type="entry name" value="DNA_pol3_delta2"/>
    <property type="match status" value="1"/>
</dbReference>
<accession>A0A2R6Y200</accession>
<dbReference type="SUPFAM" id="SSF52540">
    <property type="entry name" value="P-loop containing nucleoside triphosphate hydrolases"/>
    <property type="match status" value="1"/>
</dbReference>
<feature type="region of interest" description="Disordered" evidence="9">
    <location>
        <begin position="377"/>
        <end position="425"/>
    </location>
</feature>
<comment type="similarity">
    <text evidence="1">Belongs to the DnaX/STICHEL family.</text>
</comment>
<sequence>MYRALYLTYRPQTFADLAGQTHIAETLRHAVKTKKFAHAYLFSGSRGTGKTTAARILAKAINCLSPLEGEPCLSCEHCQLIEQGETLDVLELDAASNRGIEDIRTLRDATLLRPSKLPYKVYIIDEVHMLTQEAANALLKTLEEPPDYVVFILATTDPQKLPATIVSRTQRFDFKRLLPDVIQSRLQMVAEKEGIKLEAGAIRLLSVHAEGGMRDALALLDQARAFAGETITKAHVEQLLGIPQDVHIEALLQAIETAKLQEISRILQEMYADGRDAVRILTTLMQAMRERVLGQKEHEQTQDRFDATRRERLLTIMTQMLTLEPLLRRSYDPFLFLEVGLIKASAESHAPSATGSTIKQADGDGVHLKAVEKAASTFQTKASGSNQKTSESIEPPSERTLSAHPGETSPSSRKTTRREQKGVWQSGSTDKLIPFLDEVSLLHIQSYQSRWSELLNRIKAYDIRTEAWFKQGTPAAVHEDMLLIVFSKALHRETVEKEEHRIRIEQALADVFGRPLKFMAVMEEDWLRTREEVRSGKKAEAMVDGSHEDPLVREAIELVGEAYVEVIDRRKKG</sequence>
<proteinExistence type="inferred from homology"/>
<feature type="domain" description="AAA+ ATPase" evidence="10">
    <location>
        <begin position="36"/>
        <end position="178"/>
    </location>
</feature>
<evidence type="ECO:0000259" key="10">
    <source>
        <dbReference type="SMART" id="SM00382"/>
    </source>
</evidence>
<gene>
    <name evidence="11" type="ORF">BSOLF_2761</name>
</gene>
<dbReference type="SMART" id="SM00382">
    <property type="entry name" value="AAA"/>
    <property type="match status" value="1"/>
</dbReference>
<dbReference type="Gene3D" id="1.10.8.60">
    <property type="match status" value="1"/>
</dbReference>
<comment type="catalytic activity">
    <reaction evidence="8">
        <text>DNA(n) + a 2'-deoxyribonucleoside 5'-triphosphate = DNA(n+1) + diphosphate</text>
        <dbReference type="Rhea" id="RHEA:22508"/>
        <dbReference type="Rhea" id="RHEA-COMP:17339"/>
        <dbReference type="Rhea" id="RHEA-COMP:17340"/>
        <dbReference type="ChEBI" id="CHEBI:33019"/>
        <dbReference type="ChEBI" id="CHEBI:61560"/>
        <dbReference type="ChEBI" id="CHEBI:173112"/>
        <dbReference type="EC" id="2.7.7.7"/>
    </reaction>
</comment>
<keyword evidence="4" id="KW-0547">Nucleotide-binding</keyword>
<dbReference type="GO" id="GO:0003887">
    <property type="term" value="F:DNA-directed DNA polymerase activity"/>
    <property type="evidence" value="ECO:0007669"/>
    <property type="project" value="UniProtKB-KW"/>
</dbReference>
<dbReference type="CDD" id="cd00009">
    <property type="entry name" value="AAA"/>
    <property type="match status" value="1"/>
</dbReference>
<dbReference type="GO" id="GO:0009360">
    <property type="term" value="C:DNA polymerase III complex"/>
    <property type="evidence" value="ECO:0007669"/>
    <property type="project" value="InterPro"/>
</dbReference>
<dbReference type="Proteomes" id="UP000244338">
    <property type="component" value="Unassembled WGS sequence"/>
</dbReference>
<dbReference type="SUPFAM" id="SSF48019">
    <property type="entry name" value="post-AAA+ oligomerization domain-like"/>
    <property type="match status" value="1"/>
</dbReference>
<keyword evidence="5" id="KW-0862">Zinc</keyword>
<keyword evidence="7" id="KW-0808">Transferase</keyword>
<keyword evidence="6" id="KW-0067">ATP-binding</keyword>
<dbReference type="GO" id="GO:0003677">
    <property type="term" value="F:DNA binding"/>
    <property type="evidence" value="ECO:0007669"/>
    <property type="project" value="InterPro"/>
</dbReference>
<dbReference type="InterPro" id="IPR027417">
    <property type="entry name" value="P-loop_NTPase"/>
</dbReference>
<dbReference type="FunFam" id="3.40.50.300:FF:000014">
    <property type="entry name" value="DNA polymerase III subunit gamma/tau"/>
    <property type="match status" value="1"/>
</dbReference>
<dbReference type="NCBIfam" id="NF004046">
    <property type="entry name" value="PRK05563.1"/>
    <property type="match status" value="1"/>
</dbReference>
<protein>
    <recommendedName>
        <fullName evidence="2">DNA-directed DNA polymerase</fullName>
        <ecNumber evidence="2">2.7.7.7</ecNumber>
    </recommendedName>
</protein>
<dbReference type="Pfam" id="PF22608">
    <property type="entry name" value="DNAX_ATPase_lid"/>
    <property type="match status" value="1"/>
</dbReference>
<dbReference type="GO" id="GO:0006261">
    <property type="term" value="P:DNA-templated DNA replication"/>
    <property type="evidence" value="ECO:0007669"/>
    <property type="project" value="TreeGrafter"/>
</dbReference>
<reference evidence="12" key="1">
    <citation type="journal article" date="2018" name="Sci. Rep.">
        <title>Lignite coal burning seam in the remote Altai Mountains harbors a hydrogen-driven thermophilic microbial community.</title>
        <authorList>
            <person name="Kadnikov V.V."/>
            <person name="Mardanov A.V."/>
            <person name="Ivasenko D.A."/>
            <person name="Antsiferov D.V."/>
            <person name="Beletsky A.V."/>
            <person name="Karnachuk O.V."/>
            <person name="Ravin N.V."/>
        </authorList>
    </citation>
    <scope>NUCLEOTIDE SEQUENCE [LARGE SCALE GENOMIC DNA]</scope>
</reference>
<organism evidence="11 12">
    <name type="scientific">Candidatus Carbonibacillus altaicus</name>
    <dbReference type="NCBI Taxonomy" id="2163959"/>
    <lineage>
        <taxon>Bacteria</taxon>
        <taxon>Bacillati</taxon>
        <taxon>Bacillota</taxon>
        <taxon>Bacilli</taxon>
        <taxon>Bacillales</taxon>
        <taxon>Candidatus Carbonibacillus</taxon>
    </lineage>
</organism>
<evidence type="ECO:0000256" key="9">
    <source>
        <dbReference type="SAM" id="MobiDB-lite"/>
    </source>
</evidence>
<dbReference type="PANTHER" id="PTHR11669:SF0">
    <property type="entry name" value="PROTEIN STICHEL-LIKE 2"/>
    <property type="match status" value="1"/>
</dbReference>
<dbReference type="FunFam" id="1.10.8.60:FF:000013">
    <property type="entry name" value="DNA polymerase III subunit gamma/tau"/>
    <property type="match status" value="1"/>
</dbReference>
<evidence type="ECO:0000313" key="12">
    <source>
        <dbReference type="Proteomes" id="UP000244338"/>
    </source>
</evidence>
<evidence type="ECO:0000256" key="2">
    <source>
        <dbReference type="ARBA" id="ARBA00012417"/>
    </source>
</evidence>
<dbReference type="CDD" id="cd18137">
    <property type="entry name" value="HLD_clamp_pol_III_gamma_tau"/>
    <property type="match status" value="1"/>
</dbReference>
<keyword evidence="3" id="KW-0479">Metal-binding</keyword>
<dbReference type="InterPro" id="IPR012763">
    <property type="entry name" value="DNA_pol_III_sug/sutau_N"/>
</dbReference>
<dbReference type="InterPro" id="IPR038454">
    <property type="entry name" value="DnaA_N_sf"/>
</dbReference>
<evidence type="ECO:0000256" key="4">
    <source>
        <dbReference type="ARBA" id="ARBA00022741"/>
    </source>
</evidence>
<evidence type="ECO:0000256" key="5">
    <source>
        <dbReference type="ARBA" id="ARBA00022833"/>
    </source>
</evidence>